<proteinExistence type="predicted"/>
<keyword evidence="1" id="KW-0472">Membrane</keyword>
<gene>
    <name evidence="2" type="ORF">HIR71_10190</name>
</gene>
<dbReference type="Proteomes" id="UP000562124">
    <property type="component" value="Unassembled WGS sequence"/>
</dbReference>
<keyword evidence="1" id="KW-1133">Transmembrane helix</keyword>
<reference evidence="2 3" key="1">
    <citation type="submission" date="2020-04" db="EMBL/GenBank/DDBJ databases">
        <title>Sequencing and Assembly of C. fimi.</title>
        <authorList>
            <person name="Ramsey A.R."/>
        </authorList>
    </citation>
    <scope>NUCLEOTIDE SEQUENCE [LARGE SCALE GENOMIC DNA]</scope>
    <source>
        <strain evidence="2 3">SB</strain>
    </source>
</reference>
<dbReference type="RefSeq" id="WP_169324958.1">
    <property type="nucleotide sequence ID" value="NZ_JABCJJ010000014.1"/>
</dbReference>
<accession>A0A7Y0QGY0</accession>
<feature type="transmembrane region" description="Helical" evidence="1">
    <location>
        <begin position="36"/>
        <end position="53"/>
    </location>
</feature>
<dbReference type="EMBL" id="JABCJJ010000014">
    <property type="protein sequence ID" value="NMR20581.1"/>
    <property type="molecule type" value="Genomic_DNA"/>
</dbReference>
<name>A0A7Y0QGY0_CELFI</name>
<protein>
    <submittedName>
        <fullName evidence="2">Uncharacterized protein</fullName>
    </submittedName>
</protein>
<evidence type="ECO:0000313" key="3">
    <source>
        <dbReference type="Proteomes" id="UP000562124"/>
    </source>
</evidence>
<organism evidence="2 3">
    <name type="scientific">Cellulomonas fimi</name>
    <dbReference type="NCBI Taxonomy" id="1708"/>
    <lineage>
        <taxon>Bacteria</taxon>
        <taxon>Bacillati</taxon>
        <taxon>Actinomycetota</taxon>
        <taxon>Actinomycetes</taxon>
        <taxon>Micrococcales</taxon>
        <taxon>Cellulomonadaceae</taxon>
        <taxon>Cellulomonas</taxon>
    </lineage>
</organism>
<comment type="caution">
    <text evidence="2">The sequence shown here is derived from an EMBL/GenBank/DDBJ whole genome shotgun (WGS) entry which is preliminary data.</text>
</comment>
<evidence type="ECO:0000313" key="2">
    <source>
        <dbReference type="EMBL" id="NMR20581.1"/>
    </source>
</evidence>
<keyword evidence="3" id="KW-1185">Reference proteome</keyword>
<keyword evidence="1" id="KW-0812">Transmembrane</keyword>
<dbReference type="AlphaFoldDB" id="A0A7Y0QGY0"/>
<evidence type="ECO:0000256" key="1">
    <source>
        <dbReference type="SAM" id="Phobius"/>
    </source>
</evidence>
<sequence>MSLVTAIGGPWRGRRIDRLGLRRASVATQWSTTTDLVSVCVGGVGAGLLLMWFDPPRS</sequence>